<reference evidence="1" key="1">
    <citation type="submission" date="2023-04" db="EMBL/GenBank/DDBJ databases">
        <title>The human skin virome in hidradenitis suppurativa patients.</title>
        <authorList>
            <person name="Jansen D."/>
        </authorList>
    </citation>
    <scope>NUCLEOTIDE SEQUENCE</scope>
    <source>
        <strain evidence="1">VC1_JansenPhageC</strain>
    </source>
</reference>
<evidence type="ECO:0000313" key="1">
    <source>
        <dbReference type="EMBL" id="WLJ25632.1"/>
    </source>
</evidence>
<organism evidence="1">
    <name type="scientific">Corynebacterium phage HS03</name>
    <dbReference type="NCBI Taxonomy" id="3056390"/>
    <lineage>
        <taxon>Viruses</taxon>
    </lineage>
</organism>
<sequence>MKAWVAPPLACACTQPQYMKLAPYALRLCTGP</sequence>
<name>A0AA49X266_9VIRU</name>
<accession>A0AA49X266</accession>
<dbReference type="EMBL" id="OQ890313">
    <property type="protein sequence ID" value="WLJ25632.1"/>
    <property type="molecule type" value="Genomic_DNA"/>
</dbReference>
<proteinExistence type="predicted"/>
<protein>
    <submittedName>
        <fullName evidence="1">Uncharacterized protein</fullName>
    </submittedName>
</protein>